<evidence type="ECO:0000256" key="1">
    <source>
        <dbReference type="SAM" id="MobiDB-lite"/>
    </source>
</evidence>
<evidence type="ECO:0000313" key="3">
    <source>
        <dbReference type="Proteomes" id="UP000054166"/>
    </source>
</evidence>
<sequence>MTSTTQYQFSLPFVLLSASPSLAALHATRARILHPTESASLDSTHCMKCGTYLLNGDGAVSIVRPSKGRRSSERVRRVIRRTCGICGVSHDIPIYSSSGCLFPRISKNATSSGTTISAPMAQYQPSEEAPETSKRSLSPPQSSSVGSYNANFTVPPAQRRSKSRAKQKSGLQDMLSRNREKVAKQGKVEREGQGGLTAFLSGL</sequence>
<feature type="compositionally biased region" description="Low complexity" evidence="1">
    <location>
        <begin position="135"/>
        <end position="147"/>
    </location>
</feature>
<gene>
    <name evidence="2" type="ORF">PILCRDRAFT_811351</name>
</gene>
<reference evidence="2 3" key="1">
    <citation type="submission" date="2014-04" db="EMBL/GenBank/DDBJ databases">
        <authorList>
            <consortium name="DOE Joint Genome Institute"/>
            <person name="Kuo A."/>
            <person name="Tarkka M."/>
            <person name="Buscot F."/>
            <person name="Kohler A."/>
            <person name="Nagy L.G."/>
            <person name="Floudas D."/>
            <person name="Copeland A."/>
            <person name="Barry K.W."/>
            <person name="Cichocki N."/>
            <person name="Veneault-Fourrey C."/>
            <person name="LaButti K."/>
            <person name="Lindquist E.A."/>
            <person name="Lipzen A."/>
            <person name="Lundell T."/>
            <person name="Morin E."/>
            <person name="Murat C."/>
            <person name="Sun H."/>
            <person name="Tunlid A."/>
            <person name="Henrissat B."/>
            <person name="Grigoriev I.V."/>
            <person name="Hibbett D.S."/>
            <person name="Martin F."/>
            <person name="Nordberg H.P."/>
            <person name="Cantor M.N."/>
            <person name="Hua S.X."/>
        </authorList>
    </citation>
    <scope>NUCLEOTIDE SEQUENCE [LARGE SCALE GENOMIC DNA]</scope>
    <source>
        <strain evidence="2 3">F 1598</strain>
    </source>
</reference>
<dbReference type="EMBL" id="KN832972">
    <property type="protein sequence ID" value="KIM90861.1"/>
    <property type="molecule type" value="Genomic_DNA"/>
</dbReference>
<dbReference type="Proteomes" id="UP000054166">
    <property type="component" value="Unassembled WGS sequence"/>
</dbReference>
<name>A0A0C3GJN9_PILCF</name>
<dbReference type="AlphaFoldDB" id="A0A0C3GJN9"/>
<evidence type="ECO:0008006" key="4">
    <source>
        <dbReference type="Google" id="ProtNLM"/>
    </source>
</evidence>
<reference evidence="3" key="2">
    <citation type="submission" date="2015-01" db="EMBL/GenBank/DDBJ databases">
        <title>Evolutionary Origins and Diversification of the Mycorrhizal Mutualists.</title>
        <authorList>
            <consortium name="DOE Joint Genome Institute"/>
            <consortium name="Mycorrhizal Genomics Consortium"/>
            <person name="Kohler A."/>
            <person name="Kuo A."/>
            <person name="Nagy L.G."/>
            <person name="Floudas D."/>
            <person name="Copeland A."/>
            <person name="Barry K.W."/>
            <person name="Cichocki N."/>
            <person name="Veneault-Fourrey C."/>
            <person name="LaButti K."/>
            <person name="Lindquist E.A."/>
            <person name="Lipzen A."/>
            <person name="Lundell T."/>
            <person name="Morin E."/>
            <person name="Murat C."/>
            <person name="Riley R."/>
            <person name="Ohm R."/>
            <person name="Sun H."/>
            <person name="Tunlid A."/>
            <person name="Henrissat B."/>
            <person name="Grigoriev I.V."/>
            <person name="Hibbett D.S."/>
            <person name="Martin F."/>
        </authorList>
    </citation>
    <scope>NUCLEOTIDE SEQUENCE [LARGE SCALE GENOMIC DNA]</scope>
    <source>
        <strain evidence="3">F 1598</strain>
    </source>
</reference>
<organism evidence="2 3">
    <name type="scientific">Piloderma croceum (strain F 1598)</name>
    <dbReference type="NCBI Taxonomy" id="765440"/>
    <lineage>
        <taxon>Eukaryota</taxon>
        <taxon>Fungi</taxon>
        <taxon>Dikarya</taxon>
        <taxon>Basidiomycota</taxon>
        <taxon>Agaricomycotina</taxon>
        <taxon>Agaricomycetes</taxon>
        <taxon>Agaricomycetidae</taxon>
        <taxon>Atheliales</taxon>
        <taxon>Atheliaceae</taxon>
        <taxon>Piloderma</taxon>
    </lineage>
</organism>
<dbReference type="InParanoid" id="A0A0C3GJN9"/>
<evidence type="ECO:0000313" key="2">
    <source>
        <dbReference type="EMBL" id="KIM90861.1"/>
    </source>
</evidence>
<keyword evidence="3" id="KW-1185">Reference proteome</keyword>
<proteinExistence type="predicted"/>
<feature type="region of interest" description="Disordered" evidence="1">
    <location>
        <begin position="113"/>
        <end position="203"/>
    </location>
</feature>
<dbReference type="OrthoDB" id="2685617at2759"/>
<accession>A0A0C3GJN9</accession>
<protein>
    <recommendedName>
        <fullName evidence="4">Rpr2-domain-containing protein</fullName>
    </recommendedName>
</protein>
<dbReference type="HOGENOM" id="CLU_095410_0_0_1"/>
<feature type="compositionally biased region" description="Basic and acidic residues" evidence="1">
    <location>
        <begin position="176"/>
        <end position="192"/>
    </location>
</feature>